<organism evidence="2 3">
    <name type="scientific">Gnomoniopsis smithogilvyi</name>
    <dbReference type="NCBI Taxonomy" id="1191159"/>
    <lineage>
        <taxon>Eukaryota</taxon>
        <taxon>Fungi</taxon>
        <taxon>Dikarya</taxon>
        <taxon>Ascomycota</taxon>
        <taxon>Pezizomycotina</taxon>
        <taxon>Sordariomycetes</taxon>
        <taxon>Sordariomycetidae</taxon>
        <taxon>Diaporthales</taxon>
        <taxon>Gnomoniaceae</taxon>
        <taxon>Gnomoniopsis</taxon>
    </lineage>
</organism>
<dbReference type="Pfam" id="PF06985">
    <property type="entry name" value="HET"/>
    <property type="match status" value="1"/>
</dbReference>
<name>A0A9W8YPN5_9PEZI</name>
<sequence>MARTKRCRYCEKLSIESLVSLAKDELHGYRKFPKKAFCEHQPSVEDLESSAKDGCDLCGLILDCLLVTTAKDTYWTISDPEEQDCSPDDSLYAAAKCLETSSVKIAISADHLDIERQPLPAGYQLDTILIQVGPKRTEIGRLYWLLEPLRLTIHLPVGSKEAFHIDGCRFGRSELVSDLAAPENFEIARGWLQSCRQEHANCPSDGLHALPTRVVDVGVEPDFRDLHIIHSHGKMGYYIALSHCWGGKITPLLTAETLETFTAALPFSDLPANFRDAVTITRELGLRYLWIDSLCIMQDSKHDWEVESIKMADVYRHALLTVSALSSPRSTHGILTKHAQLSRPVKTVKLSCQSKSHEVNVSRMNRRSECLTALAWDCPLYQRGWSLQEMVLSPRQLLYGEQQIYWRCPHGFRDAEGTGPAPGSRFPSRVFETLASVLYADILRPSSGEGTNAQWDIEIILTEYYQLVGNYSRRKLRFGSDKLPAISGIVQRLHPVIGGDYLAGLWSRDLYRGISWLAKNSVTKHATPSRAPSWSWAVTDGPVAMYMHAEDVRSAGPDNPLSMKLIAHDLSLEKPYGAVASGTLVVTGLTRPVRFSTQVVDAQQSRMNWGFVMLDEPLISLRPRISLFPTTGDGLLAVNTTNGNNEDWQPEEEAILPGSYIALLVHAEVEADGEWTEDRAFLLVLEQKDNKASEEYQRIGVVTMKSVKVSWLNRWESRTIQLV</sequence>
<dbReference type="OrthoDB" id="5362512at2759"/>
<accession>A0A9W8YPN5</accession>
<comment type="caution">
    <text evidence="2">The sequence shown here is derived from an EMBL/GenBank/DDBJ whole genome shotgun (WGS) entry which is preliminary data.</text>
</comment>
<protein>
    <recommendedName>
        <fullName evidence="1">Heterokaryon incompatibility domain-containing protein</fullName>
    </recommendedName>
</protein>
<keyword evidence="3" id="KW-1185">Reference proteome</keyword>
<gene>
    <name evidence="2" type="ORF">N0V93_008708</name>
</gene>
<dbReference type="PANTHER" id="PTHR33112">
    <property type="entry name" value="DOMAIN PROTEIN, PUTATIVE-RELATED"/>
    <property type="match status" value="1"/>
</dbReference>
<dbReference type="PANTHER" id="PTHR33112:SF16">
    <property type="entry name" value="HETEROKARYON INCOMPATIBILITY DOMAIN-CONTAINING PROTEIN"/>
    <property type="match status" value="1"/>
</dbReference>
<dbReference type="EMBL" id="JAPEVB010000005">
    <property type="protein sequence ID" value="KAJ4388103.1"/>
    <property type="molecule type" value="Genomic_DNA"/>
</dbReference>
<dbReference type="InterPro" id="IPR010730">
    <property type="entry name" value="HET"/>
</dbReference>
<evidence type="ECO:0000259" key="1">
    <source>
        <dbReference type="Pfam" id="PF06985"/>
    </source>
</evidence>
<reference evidence="2" key="1">
    <citation type="submission" date="2022-10" db="EMBL/GenBank/DDBJ databases">
        <title>Tapping the CABI collections for fungal endophytes: first genome assemblies for Collariella, Neodidymelliopsis, Ascochyta clinopodiicola, Didymella pomorum, Didymosphaeria variabile, Neocosmospora piperis and Neocucurbitaria cava.</title>
        <authorList>
            <person name="Hill R."/>
        </authorList>
    </citation>
    <scope>NUCLEOTIDE SEQUENCE</scope>
    <source>
        <strain evidence="2">IMI 355082</strain>
    </source>
</reference>
<dbReference type="Proteomes" id="UP001140453">
    <property type="component" value="Unassembled WGS sequence"/>
</dbReference>
<proteinExistence type="predicted"/>
<dbReference type="AlphaFoldDB" id="A0A9W8YPN5"/>
<feature type="domain" description="Heterokaryon incompatibility" evidence="1">
    <location>
        <begin position="238"/>
        <end position="389"/>
    </location>
</feature>
<evidence type="ECO:0000313" key="3">
    <source>
        <dbReference type="Proteomes" id="UP001140453"/>
    </source>
</evidence>
<evidence type="ECO:0000313" key="2">
    <source>
        <dbReference type="EMBL" id="KAJ4388103.1"/>
    </source>
</evidence>